<evidence type="ECO:0000313" key="3">
    <source>
        <dbReference type="Proteomes" id="UP000286687"/>
    </source>
</evidence>
<sequence length="332" mass="39623">MKKNIHLLFITKDWSMGLERNTTYLMQALQKYMYVTVWKESGNIHTILSKLTHPPDFILLNDIRPTRSPKITELGTCSIPIGMIMHDLHYQVNYRKQFIINNNIKYLFVHYRDAFKNNYNEFIDRMIWFPHYINPEIFKNYNQPKSIDFLMMGCVYPDIYPLRDKILNTLHSKENFTYYSHPGYQASSYDEKSHIVGKRYAKEINRAKIFFTCDSIYHYPLMKYYEVLASNTLLLAPDSKELQDLGFIPNVHFISINEDNFMELGERFLKSYETLGKRITENGYKMIHKYHTVEQRAIYFTNIVEFILKFNKIPFGGQKKNDTFISWLSGNY</sequence>
<dbReference type="AlphaFoldDB" id="A0A437SK80"/>
<dbReference type="Proteomes" id="UP000286687">
    <property type="component" value="Unassembled WGS sequence"/>
</dbReference>
<dbReference type="RefSeq" id="WP_127813614.1">
    <property type="nucleotide sequence ID" value="NZ_LDER01000180.1"/>
</dbReference>
<evidence type="ECO:0000313" key="2">
    <source>
        <dbReference type="EMBL" id="RVU63642.1"/>
    </source>
</evidence>
<accession>A0A437SK80</accession>
<dbReference type="Pfam" id="PF13524">
    <property type="entry name" value="Glyco_trans_1_2"/>
    <property type="match status" value="1"/>
</dbReference>
<organism evidence="2 3">
    <name type="scientific">Bacillus thuringiensis</name>
    <dbReference type="NCBI Taxonomy" id="1428"/>
    <lineage>
        <taxon>Bacteria</taxon>
        <taxon>Bacillati</taxon>
        <taxon>Bacillota</taxon>
        <taxon>Bacilli</taxon>
        <taxon>Bacillales</taxon>
        <taxon>Bacillaceae</taxon>
        <taxon>Bacillus</taxon>
        <taxon>Bacillus cereus group</taxon>
    </lineage>
</organism>
<evidence type="ECO:0000259" key="1">
    <source>
        <dbReference type="Pfam" id="PF13524"/>
    </source>
</evidence>
<dbReference type="GO" id="GO:0016740">
    <property type="term" value="F:transferase activity"/>
    <property type="evidence" value="ECO:0007669"/>
    <property type="project" value="UniProtKB-KW"/>
</dbReference>
<comment type="caution">
    <text evidence="2">The sequence shown here is derived from an EMBL/GenBank/DDBJ whole genome shotgun (WGS) entry which is preliminary data.</text>
</comment>
<reference evidence="2 3" key="1">
    <citation type="submission" date="2018-01" db="EMBL/GenBank/DDBJ databases">
        <title>Complete genome sequence of G25-42.</title>
        <authorList>
            <person name="Zheng Z."/>
            <person name="Sun M."/>
        </authorList>
    </citation>
    <scope>NUCLEOTIDE SEQUENCE [LARGE SCALE GENOMIC DNA]</scope>
    <source>
        <strain evidence="2 3">G25-42</strain>
    </source>
</reference>
<dbReference type="EMBL" id="LDER01000180">
    <property type="protein sequence ID" value="RVU63642.1"/>
    <property type="molecule type" value="Genomic_DNA"/>
</dbReference>
<protein>
    <submittedName>
        <fullName evidence="2">Glycosyltransferase family 1 protein</fullName>
    </submittedName>
</protein>
<feature type="domain" description="Spore protein YkvP/CgeB glycosyl transferase-like" evidence="1">
    <location>
        <begin position="175"/>
        <end position="299"/>
    </location>
</feature>
<keyword evidence="2" id="KW-0808">Transferase</keyword>
<gene>
    <name evidence="2" type="ORF">BM74_13870</name>
</gene>
<proteinExistence type="predicted"/>
<name>A0A437SK80_BACTU</name>
<dbReference type="InterPro" id="IPR055259">
    <property type="entry name" value="YkvP/CgeB_Glyco_trans-like"/>
</dbReference>